<evidence type="ECO:0000256" key="1">
    <source>
        <dbReference type="SAM" id="Phobius"/>
    </source>
</evidence>
<dbReference type="AlphaFoldDB" id="A0A6A5K865"/>
<keyword evidence="1" id="KW-0812">Transmembrane</keyword>
<feature type="transmembrane region" description="Helical" evidence="1">
    <location>
        <begin position="12"/>
        <end position="37"/>
    </location>
</feature>
<dbReference type="EMBL" id="ML975383">
    <property type="protein sequence ID" value="KAF1830822.1"/>
    <property type="molecule type" value="Genomic_DNA"/>
</dbReference>
<keyword evidence="1" id="KW-0472">Membrane</keyword>
<evidence type="ECO:0000313" key="3">
    <source>
        <dbReference type="Proteomes" id="UP000800040"/>
    </source>
</evidence>
<name>A0A6A5K865_9PLEO</name>
<accession>A0A6A5K865</accession>
<keyword evidence="3" id="KW-1185">Reference proteome</keyword>
<organism evidence="2 3">
    <name type="scientific">Decorospora gaudefroyi</name>
    <dbReference type="NCBI Taxonomy" id="184978"/>
    <lineage>
        <taxon>Eukaryota</taxon>
        <taxon>Fungi</taxon>
        <taxon>Dikarya</taxon>
        <taxon>Ascomycota</taxon>
        <taxon>Pezizomycotina</taxon>
        <taxon>Dothideomycetes</taxon>
        <taxon>Pleosporomycetidae</taxon>
        <taxon>Pleosporales</taxon>
        <taxon>Pleosporineae</taxon>
        <taxon>Pleosporaceae</taxon>
        <taxon>Decorospora</taxon>
    </lineage>
</organism>
<keyword evidence="1" id="KW-1133">Transmembrane helix</keyword>
<sequence>MANSESRPLGQQALRAFGIFHVITALPAMVILGFYAWEELMWPYAGFYHFL</sequence>
<dbReference type="Proteomes" id="UP000800040">
    <property type="component" value="Unassembled WGS sequence"/>
</dbReference>
<evidence type="ECO:0000313" key="2">
    <source>
        <dbReference type="EMBL" id="KAF1830822.1"/>
    </source>
</evidence>
<reference evidence="2" key="1">
    <citation type="submission" date="2020-01" db="EMBL/GenBank/DDBJ databases">
        <authorList>
            <consortium name="DOE Joint Genome Institute"/>
            <person name="Haridas S."/>
            <person name="Albert R."/>
            <person name="Binder M."/>
            <person name="Bloem J."/>
            <person name="Labutti K."/>
            <person name="Salamov A."/>
            <person name="Andreopoulos B."/>
            <person name="Baker S.E."/>
            <person name="Barry K."/>
            <person name="Bills G."/>
            <person name="Bluhm B.H."/>
            <person name="Cannon C."/>
            <person name="Castanera R."/>
            <person name="Culley D.E."/>
            <person name="Daum C."/>
            <person name="Ezra D."/>
            <person name="Gonzalez J.B."/>
            <person name="Henrissat B."/>
            <person name="Kuo A."/>
            <person name="Liang C."/>
            <person name="Lipzen A."/>
            <person name="Lutzoni F."/>
            <person name="Magnuson J."/>
            <person name="Mondo S."/>
            <person name="Nolan M."/>
            <person name="Ohm R."/>
            <person name="Pangilinan J."/>
            <person name="Park H.-J."/>
            <person name="Ramirez L."/>
            <person name="Alfaro M."/>
            <person name="Sun H."/>
            <person name="Tritt A."/>
            <person name="Yoshinaga Y."/>
            <person name="Zwiers L.-H."/>
            <person name="Turgeon B.G."/>
            <person name="Goodwin S.B."/>
            <person name="Spatafora J.W."/>
            <person name="Crous P.W."/>
            <person name="Grigoriev I.V."/>
        </authorList>
    </citation>
    <scope>NUCLEOTIDE SEQUENCE</scope>
    <source>
        <strain evidence="2">P77</strain>
    </source>
</reference>
<gene>
    <name evidence="2" type="ORF">BDW02DRAFT_572658</name>
</gene>
<protein>
    <submittedName>
        <fullName evidence="2">Uncharacterized protein</fullName>
    </submittedName>
</protein>
<proteinExistence type="predicted"/>